<gene>
    <name evidence="2" type="ORF">GWK47_026867</name>
</gene>
<organism evidence="2 3">
    <name type="scientific">Chionoecetes opilio</name>
    <name type="common">Atlantic snow crab</name>
    <name type="synonym">Cancer opilio</name>
    <dbReference type="NCBI Taxonomy" id="41210"/>
    <lineage>
        <taxon>Eukaryota</taxon>
        <taxon>Metazoa</taxon>
        <taxon>Ecdysozoa</taxon>
        <taxon>Arthropoda</taxon>
        <taxon>Crustacea</taxon>
        <taxon>Multicrustacea</taxon>
        <taxon>Malacostraca</taxon>
        <taxon>Eumalacostraca</taxon>
        <taxon>Eucarida</taxon>
        <taxon>Decapoda</taxon>
        <taxon>Pleocyemata</taxon>
        <taxon>Brachyura</taxon>
        <taxon>Eubrachyura</taxon>
        <taxon>Majoidea</taxon>
        <taxon>Majidae</taxon>
        <taxon>Chionoecetes</taxon>
    </lineage>
</organism>
<dbReference type="Proteomes" id="UP000770661">
    <property type="component" value="Unassembled WGS sequence"/>
</dbReference>
<name>A0A8J8WAJ4_CHIOP</name>
<sequence length="403" mass="42173">MQDRGDRTCSGPLLVCVECRRVRSERISIATAEELSVGMVSGDDGMASEGDGVVSGGDGVVSGGDGVVSGGNGVVSGGDDVVRGVDGVVSGSKGVVSGGESRVKESEKEGEGSRGSATKVVEWHLIKSILEAIENLKRCFVSEVNELKSVVKKQEIEIRSLKCGGGGSSGVSGGAHARDVPGGVTEGDVPRAITKGGVPSKSPGIGGWKVVDHGRARPKERKVNNDHVVCTNSFQVLSRLQQEDKEVKTVDDTSLPEGKILVVGDSQFRHLDSRFCDRKGMRMKSVSYPGKGIGYVSDKIVECMADQGKKPIVCLSAGGNDVECVTGLSKRRSTRPQTTQHGSVTSQQEASTFRADNHQYNLIGEWRGLQLGGLGIRGLWLWSGGSGGLQLGDGGGGVRLKGK</sequence>
<feature type="region of interest" description="Disordered" evidence="1">
    <location>
        <begin position="167"/>
        <end position="198"/>
    </location>
</feature>
<feature type="region of interest" description="Disordered" evidence="1">
    <location>
        <begin position="328"/>
        <end position="350"/>
    </location>
</feature>
<evidence type="ECO:0000256" key="1">
    <source>
        <dbReference type="SAM" id="MobiDB-lite"/>
    </source>
</evidence>
<reference evidence="2" key="1">
    <citation type="submission" date="2020-07" db="EMBL/GenBank/DDBJ databases">
        <title>The High-quality genome of the commercially important snow crab, Chionoecetes opilio.</title>
        <authorList>
            <person name="Jeong J.-H."/>
            <person name="Ryu S."/>
        </authorList>
    </citation>
    <scope>NUCLEOTIDE SEQUENCE</scope>
    <source>
        <strain evidence="2">MADBK_172401_WGS</strain>
        <tissue evidence="2">Digestive gland</tissue>
    </source>
</reference>
<dbReference type="EMBL" id="JACEEZ010026002">
    <property type="protein sequence ID" value="KAG0695517.1"/>
    <property type="molecule type" value="Genomic_DNA"/>
</dbReference>
<keyword evidence="3" id="KW-1185">Reference proteome</keyword>
<protein>
    <submittedName>
        <fullName evidence="2">Uncharacterized protein</fullName>
    </submittedName>
</protein>
<comment type="caution">
    <text evidence="2">The sequence shown here is derived from an EMBL/GenBank/DDBJ whole genome shotgun (WGS) entry which is preliminary data.</text>
</comment>
<accession>A0A8J8WAJ4</accession>
<dbReference type="Gene3D" id="3.40.50.12690">
    <property type="match status" value="1"/>
</dbReference>
<evidence type="ECO:0000313" key="2">
    <source>
        <dbReference type="EMBL" id="KAG0695517.1"/>
    </source>
</evidence>
<feature type="compositionally biased region" description="Polar residues" evidence="1">
    <location>
        <begin position="335"/>
        <end position="350"/>
    </location>
</feature>
<feature type="compositionally biased region" description="Basic and acidic residues" evidence="1">
    <location>
        <begin position="101"/>
        <end position="112"/>
    </location>
</feature>
<dbReference type="AlphaFoldDB" id="A0A8J8WAJ4"/>
<feature type="region of interest" description="Disordered" evidence="1">
    <location>
        <begin position="92"/>
        <end position="115"/>
    </location>
</feature>
<proteinExistence type="predicted"/>
<evidence type="ECO:0000313" key="3">
    <source>
        <dbReference type="Proteomes" id="UP000770661"/>
    </source>
</evidence>